<comment type="function">
    <text evidence="2">Catalyzes a mechanistically unusual reaction, the ATP-dependent insertion of CO2 between the N7 and N8 nitrogen atoms of 7,8-diaminopelargonic acid (DAPA, also called 7,8-diammoniononanoate) to form a ureido ring.</text>
</comment>
<gene>
    <name evidence="2" type="primary">bioD</name>
    <name evidence="3" type="ORF">GETHPA_10050</name>
</gene>
<dbReference type="Gene3D" id="3.40.50.300">
    <property type="entry name" value="P-loop containing nucleotide triphosphate hydrolases"/>
    <property type="match status" value="1"/>
</dbReference>
<dbReference type="Proteomes" id="UP001165089">
    <property type="component" value="Unassembled WGS sequence"/>
</dbReference>
<feature type="binding site" evidence="2">
    <location>
        <position position="47"/>
    </location>
    <ligand>
        <name>substrate</name>
    </ligand>
</feature>
<dbReference type="RefSeq" id="WP_285723492.1">
    <property type="nucleotide sequence ID" value="NZ_BSDD01000002.1"/>
</dbReference>
<keyword evidence="2" id="KW-0479">Metal-binding</keyword>
<sequence length="230" mass="23906">MLNLADLPSPLWVLGTGTGVGKTHVSGRIARAWSAWAPVTYRKPFQTGVDRPDHPEADASAITGPGITAESHVLLEAPLSPLAAARREGRTLDLDGTAAWCRRPAEGRLLLEGVGGLMVPLAPGLHFLAWASNWDAPPALPVPGSASGACLRPQDRGRIPCVLVALAGLGTLNHTLLSAEALMLRGWRIEAVILNPGADGTEAATAQENAAILREFLPVPVELLDGGGAA</sequence>
<feature type="binding site" evidence="2">
    <location>
        <begin position="19"/>
        <end position="24"/>
    </location>
    <ligand>
        <name>ATP</name>
        <dbReference type="ChEBI" id="CHEBI:30616"/>
    </ligand>
</feature>
<comment type="subunit">
    <text evidence="2">Homodimer.</text>
</comment>
<keyword evidence="2" id="KW-0963">Cytoplasm</keyword>
<comment type="caution">
    <text evidence="3">The sequence shown here is derived from an EMBL/GenBank/DDBJ whole genome shotgun (WGS) entry which is preliminary data.</text>
</comment>
<dbReference type="HAMAP" id="MF_00336">
    <property type="entry name" value="BioD"/>
    <property type="match status" value="1"/>
</dbReference>
<evidence type="ECO:0000313" key="3">
    <source>
        <dbReference type="EMBL" id="GLH69472.1"/>
    </source>
</evidence>
<accession>A0ABQ5Q3Z9</accession>
<dbReference type="PIRSF" id="PIRSF006755">
    <property type="entry name" value="DTB_synth"/>
    <property type="match status" value="1"/>
</dbReference>
<keyword evidence="4" id="KW-1185">Reference proteome</keyword>
<evidence type="ECO:0000256" key="1">
    <source>
        <dbReference type="ARBA" id="ARBA00022756"/>
    </source>
</evidence>
<feature type="binding site" evidence="2">
    <location>
        <position position="58"/>
    </location>
    <ligand>
        <name>ATP</name>
        <dbReference type="ChEBI" id="CHEBI:30616"/>
    </ligand>
</feature>
<keyword evidence="2" id="KW-0436">Ligase</keyword>
<comment type="catalytic activity">
    <reaction evidence="2">
        <text>(7R,8S)-7,8-diammoniononanoate + CO2 + ATP = (4R,5S)-dethiobiotin + ADP + phosphate + 3 H(+)</text>
        <dbReference type="Rhea" id="RHEA:15805"/>
        <dbReference type="ChEBI" id="CHEBI:15378"/>
        <dbReference type="ChEBI" id="CHEBI:16526"/>
        <dbReference type="ChEBI" id="CHEBI:30616"/>
        <dbReference type="ChEBI" id="CHEBI:43474"/>
        <dbReference type="ChEBI" id="CHEBI:149469"/>
        <dbReference type="ChEBI" id="CHEBI:149473"/>
        <dbReference type="ChEBI" id="CHEBI:456216"/>
        <dbReference type="EC" id="6.3.3.3"/>
    </reaction>
</comment>
<feature type="binding site" evidence="2">
    <location>
        <position position="112"/>
    </location>
    <ligand>
        <name>Mg(2+)</name>
        <dbReference type="ChEBI" id="CHEBI:18420"/>
    </ligand>
</feature>
<comment type="cofactor">
    <cofactor evidence="2">
        <name>Mg(2+)</name>
        <dbReference type="ChEBI" id="CHEBI:18420"/>
    </cofactor>
</comment>
<evidence type="ECO:0000256" key="2">
    <source>
        <dbReference type="HAMAP-Rule" id="MF_00336"/>
    </source>
</evidence>
<organism evidence="3 4">
    <name type="scientific">Geothrix rubra</name>
    <dbReference type="NCBI Taxonomy" id="2927977"/>
    <lineage>
        <taxon>Bacteria</taxon>
        <taxon>Pseudomonadati</taxon>
        <taxon>Acidobacteriota</taxon>
        <taxon>Holophagae</taxon>
        <taxon>Holophagales</taxon>
        <taxon>Holophagaceae</taxon>
        <taxon>Geothrix</taxon>
    </lineage>
</organism>
<proteinExistence type="inferred from homology"/>
<keyword evidence="2" id="KW-0547">Nucleotide-binding</keyword>
<dbReference type="EMBL" id="BSDD01000002">
    <property type="protein sequence ID" value="GLH69472.1"/>
    <property type="molecule type" value="Genomic_DNA"/>
</dbReference>
<feature type="binding site" evidence="2">
    <location>
        <position position="58"/>
    </location>
    <ligand>
        <name>Mg(2+)</name>
        <dbReference type="ChEBI" id="CHEBI:18420"/>
    </ligand>
</feature>
<keyword evidence="1 2" id="KW-0093">Biotin biosynthesis</keyword>
<keyword evidence="2" id="KW-0460">Magnesium</keyword>
<keyword evidence="2" id="KW-0067">ATP-binding</keyword>
<evidence type="ECO:0000313" key="4">
    <source>
        <dbReference type="Proteomes" id="UP001165089"/>
    </source>
</evidence>
<comment type="pathway">
    <text evidence="2">Cofactor biosynthesis; biotin biosynthesis; biotin from 7,8-diaminononanoate: step 1/2.</text>
</comment>
<dbReference type="SUPFAM" id="SSF52540">
    <property type="entry name" value="P-loop containing nucleoside triphosphate hydrolases"/>
    <property type="match status" value="1"/>
</dbReference>
<dbReference type="PANTHER" id="PTHR43210:SF5">
    <property type="entry name" value="DETHIOBIOTIN SYNTHETASE"/>
    <property type="match status" value="1"/>
</dbReference>
<feature type="binding site" evidence="2">
    <location>
        <begin position="112"/>
        <end position="115"/>
    </location>
    <ligand>
        <name>ATP</name>
        <dbReference type="ChEBI" id="CHEBI:30616"/>
    </ligand>
</feature>
<comment type="similarity">
    <text evidence="2">Belongs to the dethiobiotin synthetase family.</text>
</comment>
<comment type="subcellular location">
    <subcellularLocation>
        <location evidence="2">Cytoplasm</location>
    </subcellularLocation>
</comment>
<comment type="caution">
    <text evidence="2">Lacks conserved residue(s) required for the propagation of feature annotation.</text>
</comment>
<dbReference type="NCBIfam" id="TIGR00347">
    <property type="entry name" value="bioD"/>
    <property type="match status" value="1"/>
</dbReference>
<feature type="binding site" evidence="2">
    <location>
        <position position="23"/>
    </location>
    <ligand>
        <name>Mg(2+)</name>
        <dbReference type="ChEBI" id="CHEBI:18420"/>
    </ligand>
</feature>
<protein>
    <recommendedName>
        <fullName evidence="2">ATP-dependent dethiobiotin synthetase BioD</fullName>
        <ecNumber evidence="2">6.3.3.3</ecNumber>
    </recommendedName>
    <alternativeName>
        <fullName evidence="2">DTB synthetase</fullName>
        <shortName evidence="2">DTBS</shortName>
    </alternativeName>
    <alternativeName>
        <fullName evidence="2">Dethiobiotin synthase</fullName>
    </alternativeName>
</protein>
<dbReference type="InterPro" id="IPR027417">
    <property type="entry name" value="P-loop_NTPase"/>
</dbReference>
<dbReference type="Pfam" id="PF13500">
    <property type="entry name" value="AAA_26"/>
    <property type="match status" value="2"/>
</dbReference>
<dbReference type="CDD" id="cd03109">
    <property type="entry name" value="DTBS"/>
    <property type="match status" value="1"/>
</dbReference>
<dbReference type="PANTHER" id="PTHR43210">
    <property type="entry name" value="DETHIOBIOTIN SYNTHETASE"/>
    <property type="match status" value="1"/>
</dbReference>
<name>A0ABQ5Q3Z9_9BACT</name>
<dbReference type="EC" id="6.3.3.3" evidence="2"/>
<feature type="active site" evidence="2">
    <location>
        <position position="43"/>
    </location>
</feature>
<reference evidence="3 4" key="1">
    <citation type="journal article" date="2023" name="Antonie Van Leeuwenhoek">
        <title>Mesoterricola silvestris gen. nov., sp. nov., Mesoterricola sediminis sp. nov., Geothrix oryzae sp. nov., Geothrix edaphica sp. nov., Geothrix rubra sp. nov., and Geothrix limicola sp. nov., six novel members of Acidobacteriota isolated from soils.</title>
        <authorList>
            <person name="Itoh H."/>
            <person name="Sugisawa Y."/>
            <person name="Mise K."/>
            <person name="Xu Z."/>
            <person name="Kuniyasu M."/>
            <person name="Ushijima N."/>
            <person name="Kawano K."/>
            <person name="Kobayashi E."/>
            <person name="Shiratori Y."/>
            <person name="Masuda Y."/>
            <person name="Senoo K."/>
        </authorList>
    </citation>
    <scope>NUCLEOTIDE SEQUENCE [LARGE SCALE GENOMIC DNA]</scope>
    <source>
        <strain evidence="3 4">Red803</strain>
    </source>
</reference>
<dbReference type="InterPro" id="IPR004472">
    <property type="entry name" value="DTB_synth_BioD"/>
</dbReference>